<proteinExistence type="predicted"/>
<evidence type="ECO:0000256" key="1">
    <source>
        <dbReference type="SAM" id="Phobius"/>
    </source>
</evidence>
<dbReference type="SUPFAM" id="SSF52266">
    <property type="entry name" value="SGNH hydrolase"/>
    <property type="match status" value="1"/>
</dbReference>
<feature type="transmembrane region" description="Helical" evidence="1">
    <location>
        <begin position="20"/>
        <end position="40"/>
    </location>
</feature>
<name>A0A6N7V022_9FIRM</name>
<dbReference type="InterPro" id="IPR013830">
    <property type="entry name" value="SGNH_hydro"/>
</dbReference>
<keyword evidence="1" id="KW-1133">Transmembrane helix</keyword>
<gene>
    <name evidence="3" type="ORF">FYJ34_04160</name>
</gene>
<feature type="domain" description="SGNH hydrolase-type esterase" evidence="2">
    <location>
        <begin position="112"/>
        <end position="240"/>
    </location>
</feature>
<dbReference type="InterPro" id="IPR036514">
    <property type="entry name" value="SGNH_hydro_sf"/>
</dbReference>
<keyword evidence="1" id="KW-0472">Membrane</keyword>
<comment type="caution">
    <text evidence="3">The sequence shown here is derived from an EMBL/GenBank/DDBJ whole genome shotgun (WGS) entry which is preliminary data.</text>
</comment>
<dbReference type="Gene3D" id="3.40.50.1110">
    <property type="entry name" value="SGNH hydrolase"/>
    <property type="match status" value="1"/>
</dbReference>
<dbReference type="Proteomes" id="UP000434409">
    <property type="component" value="Unassembled WGS sequence"/>
</dbReference>
<dbReference type="Pfam" id="PF13472">
    <property type="entry name" value="Lipase_GDSL_2"/>
    <property type="match status" value="1"/>
</dbReference>
<keyword evidence="4" id="KW-1185">Reference proteome</keyword>
<dbReference type="EMBL" id="VULY01000018">
    <property type="protein sequence ID" value="MSR93480.1"/>
    <property type="molecule type" value="Genomic_DNA"/>
</dbReference>
<protein>
    <recommendedName>
        <fullName evidence="2">SGNH hydrolase-type esterase domain-containing protein</fullName>
    </recommendedName>
</protein>
<sequence length="258" mass="29038">MEGRKRTGGKAGIKRKYQVLTVFVLLGILALLGMGIRLLLPQKEDVSEGRKLLQKLEKRDLLKTEDAVRKVRQEQLQGEGAAAQRDYREAFSGCVIMGDSVASGFSTYNVLDSTNVVAEVGTGLTSYDKQLETVTELKPRCVFLYYGFNDVGHVHGDVELFRQEYADFIIQLKQALPESEIFVNGLFPVLSLDVVENEAYKDLQPYNEAIRSMCKEQGVAFLDNEGLAQETDYAEDGYHFEIEFYPKWLQQMVEGAGL</sequence>
<dbReference type="AlphaFoldDB" id="A0A6N7V022"/>
<evidence type="ECO:0000259" key="2">
    <source>
        <dbReference type="Pfam" id="PF13472"/>
    </source>
</evidence>
<evidence type="ECO:0000313" key="4">
    <source>
        <dbReference type="Proteomes" id="UP000434409"/>
    </source>
</evidence>
<accession>A0A6N7V022</accession>
<organism evidence="3 4">
    <name type="scientific">Suipraeoptans intestinalis</name>
    <dbReference type="NCBI Taxonomy" id="2606628"/>
    <lineage>
        <taxon>Bacteria</taxon>
        <taxon>Bacillati</taxon>
        <taxon>Bacillota</taxon>
        <taxon>Clostridia</taxon>
        <taxon>Lachnospirales</taxon>
        <taxon>Lachnospiraceae</taxon>
        <taxon>Suipraeoptans</taxon>
    </lineage>
</organism>
<reference evidence="3 4" key="1">
    <citation type="submission" date="2019-08" db="EMBL/GenBank/DDBJ databases">
        <title>In-depth cultivation of the pig gut microbiome towards novel bacterial diversity and tailored functional studies.</title>
        <authorList>
            <person name="Wylensek D."/>
            <person name="Hitch T.C.A."/>
            <person name="Clavel T."/>
        </authorList>
    </citation>
    <scope>NUCLEOTIDE SEQUENCE [LARGE SCALE GENOMIC DNA]</scope>
    <source>
        <strain evidence="3 4">68-1-5</strain>
    </source>
</reference>
<evidence type="ECO:0000313" key="3">
    <source>
        <dbReference type="EMBL" id="MSR93480.1"/>
    </source>
</evidence>
<dbReference type="RefSeq" id="WP_154476488.1">
    <property type="nucleotide sequence ID" value="NZ_VULY01000018.1"/>
</dbReference>
<keyword evidence="1" id="KW-0812">Transmembrane</keyword>